<comment type="caution">
    <text evidence="3">The sequence shown here is derived from an EMBL/GenBank/DDBJ whole genome shotgun (WGS) entry which is preliminary data.</text>
</comment>
<dbReference type="EMBL" id="LDTD01000177">
    <property type="protein sequence ID" value="KTT65988.1"/>
    <property type="molecule type" value="Genomic_DNA"/>
</dbReference>
<dbReference type="Gene3D" id="3.30.1150.10">
    <property type="match status" value="1"/>
</dbReference>
<accession>A0A147HRU3</accession>
<dbReference type="Gene3D" id="3.30.2420.10">
    <property type="entry name" value="TonB"/>
    <property type="match status" value="1"/>
</dbReference>
<evidence type="ECO:0000259" key="2">
    <source>
        <dbReference type="PROSITE" id="PS52015"/>
    </source>
</evidence>
<dbReference type="GO" id="GO:0055085">
    <property type="term" value="P:transmembrane transport"/>
    <property type="evidence" value="ECO:0007669"/>
    <property type="project" value="InterPro"/>
</dbReference>
<evidence type="ECO:0000256" key="1">
    <source>
        <dbReference type="SAM" id="SignalP"/>
    </source>
</evidence>
<keyword evidence="1" id="KW-0732">Signal</keyword>
<reference evidence="3 4" key="1">
    <citation type="journal article" date="2016" name="Front. Microbiol.">
        <title>Genomic Resource of Rice Seed Associated Bacteria.</title>
        <authorList>
            <person name="Midha S."/>
            <person name="Bansal K."/>
            <person name="Sharma S."/>
            <person name="Kumar N."/>
            <person name="Patil P.P."/>
            <person name="Chaudhry V."/>
            <person name="Patil P.B."/>
        </authorList>
    </citation>
    <scope>NUCLEOTIDE SEQUENCE [LARGE SCALE GENOMIC DNA]</scope>
    <source>
        <strain evidence="3 4">NS319</strain>
    </source>
</reference>
<gene>
    <name evidence="3" type="ORF">NS319_17925</name>
</gene>
<dbReference type="STRING" id="33051.SB4_15175"/>
<dbReference type="AlphaFoldDB" id="A0A147HRU3"/>
<dbReference type="PATRIC" id="fig|33051.3.peg.1168"/>
<dbReference type="RefSeq" id="WP_082898505.1">
    <property type="nucleotide sequence ID" value="NZ_LDTD01000177.1"/>
</dbReference>
<protein>
    <submittedName>
        <fullName evidence="3">Energy transducer TonB</fullName>
    </submittedName>
</protein>
<dbReference type="InterPro" id="IPR037682">
    <property type="entry name" value="TonB_C"/>
</dbReference>
<dbReference type="Proteomes" id="UP000072867">
    <property type="component" value="Unassembled WGS sequence"/>
</dbReference>
<dbReference type="PROSITE" id="PS52015">
    <property type="entry name" value="TONB_CTD"/>
    <property type="match status" value="1"/>
</dbReference>
<sequence>MIRFPPSAPALIASLGLVTASGAAQSPKTNVPPPIISVSNPRVLIQWSPGEVRCDGAVLAGPSTVRRPWNQLGWAGGNGARSITIRFAIDASGRPVSIGRGGTDFVPYSDDVAPALTASRFAERAPHQDCNITYTMRSSTMAEADAPELMSYTVHPLSGRLPEEGWKRIRDAAGDCQDPPQPQPLERHYPDFATIPATPGVRDWTMIRYDVDASGKVRAPTVLTGTGNRALDAAGLKAMRESRFTKGARKGCLYPYWRTAAKLPAPDMPEAIRETKVAGHCPDQHGWAVPPQLRFPEPYRRRSIEGWAVIRYDVAPWGETGNWTVVDAQPSADFGTQAIAMIRAARLPTSDQGYTGCIDRVRFNMGPPAPGGLGGEGGVPVPAS</sequence>
<organism evidence="3 4">
    <name type="scientific">Sphingomonas sanguinis</name>
    <dbReference type="NCBI Taxonomy" id="33051"/>
    <lineage>
        <taxon>Bacteria</taxon>
        <taxon>Pseudomonadati</taxon>
        <taxon>Pseudomonadota</taxon>
        <taxon>Alphaproteobacteria</taxon>
        <taxon>Sphingomonadales</taxon>
        <taxon>Sphingomonadaceae</taxon>
        <taxon>Sphingomonas</taxon>
    </lineage>
</organism>
<name>A0A147HRU3_9SPHN</name>
<evidence type="ECO:0000313" key="4">
    <source>
        <dbReference type="Proteomes" id="UP000072867"/>
    </source>
</evidence>
<feature type="domain" description="TonB C-terminal" evidence="2">
    <location>
        <begin position="177"/>
        <end position="278"/>
    </location>
</feature>
<dbReference type="Pfam" id="PF03544">
    <property type="entry name" value="TonB_C"/>
    <property type="match status" value="1"/>
</dbReference>
<proteinExistence type="predicted"/>
<feature type="chain" id="PRO_5007547879" evidence="1">
    <location>
        <begin position="24"/>
        <end position="384"/>
    </location>
</feature>
<evidence type="ECO:0000313" key="3">
    <source>
        <dbReference type="EMBL" id="KTT65988.1"/>
    </source>
</evidence>
<dbReference type="SUPFAM" id="SSF74653">
    <property type="entry name" value="TolA/TonB C-terminal domain"/>
    <property type="match status" value="2"/>
</dbReference>
<feature type="signal peptide" evidence="1">
    <location>
        <begin position="1"/>
        <end position="23"/>
    </location>
</feature>